<feature type="domain" description="LTD" evidence="3">
    <location>
        <begin position="446"/>
        <end position="556"/>
    </location>
</feature>
<gene>
    <name evidence="4" type="ORF">A3K51_01585</name>
</gene>
<evidence type="ECO:0000313" key="4">
    <source>
        <dbReference type="EMBL" id="OGB73528.1"/>
    </source>
</evidence>
<accession>A0A1F4NQH3</accession>
<dbReference type="AlphaFoldDB" id="A0A1F4NQH3"/>
<dbReference type="SUPFAM" id="SSF74853">
    <property type="entry name" value="Lamin A/C globular tail domain"/>
    <property type="match status" value="3"/>
</dbReference>
<dbReference type="InterPro" id="IPR036415">
    <property type="entry name" value="Lamin_tail_dom_sf"/>
</dbReference>
<dbReference type="PROSITE" id="PS51841">
    <property type="entry name" value="LTD"/>
    <property type="match status" value="3"/>
</dbReference>
<comment type="caution">
    <text evidence="4">The sequence shown here is derived from an EMBL/GenBank/DDBJ whole genome shotgun (WGS) entry which is preliminary data.</text>
</comment>
<dbReference type="Gene3D" id="2.60.40.1260">
    <property type="entry name" value="Lamin Tail domain"/>
    <property type="match status" value="3"/>
</dbReference>
<proteinExistence type="predicted"/>
<protein>
    <recommendedName>
        <fullName evidence="3">LTD domain-containing protein</fullName>
    </recommendedName>
</protein>
<dbReference type="Proteomes" id="UP000178085">
    <property type="component" value="Unassembled WGS sequence"/>
</dbReference>
<evidence type="ECO:0000256" key="1">
    <source>
        <dbReference type="SAM" id="MobiDB-lite"/>
    </source>
</evidence>
<sequence>MWGKVLCWIIVTGLGLGLVQFVSAEGESPSVIINEVAWAGSTKSNDDEWIELKNTTDAPVNISDWKITRANSITDGNTIATFGEGVTIPSGGFLLISHFSQDDQDNSVLNAESVVVEDKMLLADSNLRLRLWQPGIETRIDELTNITQSGYDKENKITTERTSDVTGWQSSTRANHPNFDIGVTDLGTPSAENSTITEPPTLASITPNTVTQGEALEVENIVGTNFSTESLPTLQLVRGNLTINGTDINVVNSTLIDRAEFSTAGGTEVGMWNLTLTNPDGKIATLPNAVEVLAPEPEFDLGTTVRINEIYPHPNTTSNDEFIELYNSGDRAINLLSWRLDDIPEGGSAPYTFENVNIGAKGFLVIYKPQSKLTLNDNGDSVYLIQPDNFVLDQVDYDNAGIGQTLSRFTSGWKWTTTPTPNGANVLSEPVDDTQPNEPPLEPDDEPITPTYQSKDLELTELLPNPNSSDEFIELFNPGTSAINLTDWQLKDASGKKYTIGDFEVTVQANGLLIQPQQYVVITQTMSKIALNNSGGETVTLLDPSGQIVDSASYPDKAPVGASYALITAGLWTWVPTPTPGQANLVTLSEDMPTPTIEVVSTLPDTLPVTGGSARRWLGVLLVSFALAGVVFWERRKKLLH</sequence>
<keyword evidence="2" id="KW-0812">Transmembrane</keyword>
<feature type="region of interest" description="Disordered" evidence="1">
    <location>
        <begin position="420"/>
        <end position="450"/>
    </location>
</feature>
<feature type="domain" description="LTD" evidence="3">
    <location>
        <begin position="21"/>
        <end position="170"/>
    </location>
</feature>
<dbReference type="Pfam" id="PF00932">
    <property type="entry name" value="LTD"/>
    <property type="match status" value="3"/>
</dbReference>
<evidence type="ECO:0000313" key="5">
    <source>
        <dbReference type="Proteomes" id="UP000178085"/>
    </source>
</evidence>
<keyword evidence="2" id="KW-1133">Transmembrane helix</keyword>
<feature type="domain" description="LTD" evidence="3">
    <location>
        <begin position="295"/>
        <end position="437"/>
    </location>
</feature>
<evidence type="ECO:0000256" key="2">
    <source>
        <dbReference type="SAM" id="Phobius"/>
    </source>
</evidence>
<name>A0A1F4NQH3_UNCK3</name>
<keyword evidence="2" id="KW-0472">Membrane</keyword>
<reference evidence="4 5" key="1">
    <citation type="journal article" date="2016" name="Nat. Commun.">
        <title>Thousands of microbial genomes shed light on interconnected biogeochemical processes in an aquifer system.</title>
        <authorList>
            <person name="Anantharaman K."/>
            <person name="Brown C.T."/>
            <person name="Hug L.A."/>
            <person name="Sharon I."/>
            <person name="Castelle C.J."/>
            <person name="Probst A.J."/>
            <person name="Thomas B.C."/>
            <person name="Singh A."/>
            <person name="Wilkins M.J."/>
            <person name="Karaoz U."/>
            <person name="Brodie E.L."/>
            <person name="Williams K.H."/>
            <person name="Hubbard S.S."/>
            <person name="Banfield J.F."/>
        </authorList>
    </citation>
    <scope>NUCLEOTIDE SEQUENCE [LARGE SCALE GENOMIC DNA]</scope>
</reference>
<evidence type="ECO:0000259" key="3">
    <source>
        <dbReference type="PROSITE" id="PS51841"/>
    </source>
</evidence>
<organism evidence="4 5">
    <name type="scientific">candidate division Kazan bacterium RIFCSPLOWO2_01_FULL_45_19</name>
    <dbReference type="NCBI Taxonomy" id="1798538"/>
    <lineage>
        <taxon>Bacteria</taxon>
        <taxon>Bacteria division Kazan-3B-28</taxon>
    </lineage>
</organism>
<dbReference type="InterPro" id="IPR001322">
    <property type="entry name" value="Lamin_tail_dom"/>
</dbReference>
<feature type="transmembrane region" description="Helical" evidence="2">
    <location>
        <begin position="617"/>
        <end position="633"/>
    </location>
</feature>
<dbReference type="EMBL" id="METD01000001">
    <property type="protein sequence ID" value="OGB73528.1"/>
    <property type="molecule type" value="Genomic_DNA"/>
</dbReference>